<keyword evidence="3" id="KW-1185">Reference proteome</keyword>
<dbReference type="RefSeq" id="WP_226766674.1">
    <property type="nucleotide sequence ID" value="NZ_BAAAEO010000002.1"/>
</dbReference>
<dbReference type="Proteomes" id="UP001501169">
    <property type="component" value="Unassembled WGS sequence"/>
</dbReference>
<sequence length="176" mass="19848">MQQDENELALWQLFAGLALFAMLTFFALGYFGYSLITMLEALLTKANAVTVNKGAFYCLGAAMMGAMLSYFGVRKIRNKPVTPQLNKQASRFFVISLIITIVLPQLLHYPIQSYLTAKGYTECALQSRQWMHDKVMVFTATPEHCIEMTIAECKTDADKQKCQSLPQYFNGKAVTF</sequence>
<feature type="transmembrane region" description="Helical" evidence="1">
    <location>
        <begin position="54"/>
        <end position="71"/>
    </location>
</feature>
<gene>
    <name evidence="2" type="ORF">GCM10009098_17440</name>
</gene>
<feature type="transmembrane region" description="Helical" evidence="1">
    <location>
        <begin position="12"/>
        <end position="34"/>
    </location>
</feature>
<evidence type="ECO:0000256" key="1">
    <source>
        <dbReference type="SAM" id="Phobius"/>
    </source>
</evidence>
<dbReference type="EMBL" id="BAAAEO010000002">
    <property type="protein sequence ID" value="GAA0550253.1"/>
    <property type="molecule type" value="Genomic_DNA"/>
</dbReference>
<protein>
    <recommendedName>
        <fullName evidence="4">DUF1240 domain-containing protein</fullName>
    </recommendedName>
</protein>
<keyword evidence="1" id="KW-0472">Membrane</keyword>
<evidence type="ECO:0008006" key="4">
    <source>
        <dbReference type="Google" id="ProtNLM"/>
    </source>
</evidence>
<reference evidence="3" key="1">
    <citation type="journal article" date="2019" name="Int. J. Syst. Evol. Microbiol.">
        <title>The Global Catalogue of Microorganisms (GCM) 10K type strain sequencing project: providing services to taxonomists for standard genome sequencing and annotation.</title>
        <authorList>
            <consortium name="The Broad Institute Genomics Platform"/>
            <consortium name="The Broad Institute Genome Sequencing Center for Infectious Disease"/>
            <person name="Wu L."/>
            <person name="Ma J."/>
        </authorList>
    </citation>
    <scope>NUCLEOTIDE SEQUENCE [LARGE SCALE GENOMIC DNA]</scope>
    <source>
        <strain evidence="3">JCM 14331</strain>
    </source>
</reference>
<name>A0ABP3NQF2_9GAMM</name>
<keyword evidence="1" id="KW-1133">Transmembrane helix</keyword>
<evidence type="ECO:0000313" key="2">
    <source>
        <dbReference type="EMBL" id="GAA0550253.1"/>
    </source>
</evidence>
<organism evidence="2 3">
    <name type="scientific">Rheinheimera aquimaris</name>
    <dbReference type="NCBI Taxonomy" id="412437"/>
    <lineage>
        <taxon>Bacteria</taxon>
        <taxon>Pseudomonadati</taxon>
        <taxon>Pseudomonadota</taxon>
        <taxon>Gammaproteobacteria</taxon>
        <taxon>Chromatiales</taxon>
        <taxon>Chromatiaceae</taxon>
        <taxon>Rheinheimera</taxon>
    </lineage>
</organism>
<keyword evidence="1" id="KW-0812">Transmembrane</keyword>
<proteinExistence type="predicted"/>
<comment type="caution">
    <text evidence="2">The sequence shown here is derived from an EMBL/GenBank/DDBJ whole genome shotgun (WGS) entry which is preliminary data.</text>
</comment>
<feature type="transmembrane region" description="Helical" evidence="1">
    <location>
        <begin position="92"/>
        <end position="111"/>
    </location>
</feature>
<evidence type="ECO:0000313" key="3">
    <source>
        <dbReference type="Proteomes" id="UP001501169"/>
    </source>
</evidence>
<accession>A0ABP3NQF2</accession>